<comment type="similarity">
    <text evidence="6 7">Belongs to the FliO/MopB family.</text>
</comment>
<dbReference type="HOGENOM" id="CLU_113213_0_0_4"/>
<dbReference type="InterPro" id="IPR052205">
    <property type="entry name" value="FliO/MopB"/>
</dbReference>
<keyword evidence="9" id="KW-0282">Flagellum</keyword>
<sequence length="224" mass="22016">MTPRIAPSVSPSVSLRRSAARALAAAPRRMRRAPASLAALAIGAAALPASAADMDAVNHAASLASGVVVGSAAPSLGVGAVVQTLVGLAVVIGLVFGCAWLARRFGFQPQRRGGALKVVASVAVGGKESATVVEIGDTWLVLGVAPGNVRLLHTLPAGSAGVIGAPVAPGVAPAGGGLPRAPGAPGGTARSGPFPEGASFGARFRDAMLGEAAKRFKRDGGKDR</sequence>
<dbReference type="GO" id="GO:0005886">
    <property type="term" value="C:plasma membrane"/>
    <property type="evidence" value="ECO:0007669"/>
    <property type="project" value="UniProtKB-SubCell"/>
</dbReference>
<keyword evidence="2" id="KW-0812">Transmembrane</keyword>
<keyword evidence="1 7" id="KW-1003">Cell membrane</keyword>
<protein>
    <recommendedName>
        <fullName evidence="7">Flagellar protein</fullName>
    </recommendedName>
</protein>
<dbReference type="KEGG" id="bte:BTH_I0029"/>
<keyword evidence="9" id="KW-0966">Cell projection</keyword>
<dbReference type="NCBIfam" id="TIGR03500">
    <property type="entry name" value="FliO_TIGR"/>
    <property type="match status" value="1"/>
</dbReference>
<comment type="subcellular location">
    <subcellularLocation>
        <location evidence="7">Cell membrane</location>
    </subcellularLocation>
    <subcellularLocation>
        <location evidence="7">Bacterial flagellum basal body</location>
    </subcellularLocation>
</comment>
<dbReference type="InterPro" id="IPR022781">
    <property type="entry name" value="Flagellar_biosynth_FliO"/>
</dbReference>
<evidence type="ECO:0000256" key="8">
    <source>
        <dbReference type="SAM" id="MobiDB-lite"/>
    </source>
</evidence>
<dbReference type="GO" id="GO:0044781">
    <property type="term" value="P:bacterial-type flagellum organization"/>
    <property type="evidence" value="ECO:0007669"/>
    <property type="project" value="UniProtKB-UniRule"/>
</dbReference>
<evidence type="ECO:0000256" key="3">
    <source>
        <dbReference type="ARBA" id="ARBA00022989"/>
    </source>
</evidence>
<dbReference type="PANTHER" id="PTHR38766:SF1">
    <property type="entry name" value="FLAGELLAR PROTEIN FLIO"/>
    <property type="match status" value="1"/>
</dbReference>
<keyword evidence="3" id="KW-1133">Transmembrane helix</keyword>
<evidence type="ECO:0000256" key="6">
    <source>
        <dbReference type="ARBA" id="ARBA00037937"/>
    </source>
</evidence>
<dbReference type="AlphaFoldDB" id="Q2T2F6"/>
<evidence type="ECO:0000313" key="9">
    <source>
        <dbReference type="EMBL" id="ABC36371.1"/>
    </source>
</evidence>
<gene>
    <name evidence="9" type="ordered locus">BTH_I0029</name>
</gene>
<dbReference type="RefSeq" id="WP_009908255.1">
    <property type="nucleotide sequence ID" value="NC_007651.1"/>
</dbReference>
<dbReference type="PANTHER" id="PTHR38766">
    <property type="entry name" value="FLAGELLAR PROTEIN FLIO"/>
    <property type="match status" value="1"/>
</dbReference>
<feature type="region of interest" description="Disordered" evidence="8">
    <location>
        <begin position="176"/>
        <end position="199"/>
    </location>
</feature>
<proteinExistence type="inferred from homology"/>
<keyword evidence="5 7" id="KW-0975">Bacterial flagellum</keyword>
<dbReference type="GeneID" id="45119802"/>
<name>Q2T2F6_BURTA</name>
<keyword evidence="9" id="KW-0969">Cilium</keyword>
<dbReference type="EMBL" id="CP000086">
    <property type="protein sequence ID" value="ABC36371.1"/>
    <property type="molecule type" value="Genomic_DNA"/>
</dbReference>
<evidence type="ECO:0000256" key="2">
    <source>
        <dbReference type="ARBA" id="ARBA00022692"/>
    </source>
</evidence>
<keyword evidence="4" id="KW-0472">Membrane</keyword>
<organism evidence="9 10">
    <name type="scientific">Burkholderia thailandensis (strain ATCC 700388 / DSM 13276 / CCUG 48851 / CIP 106301 / E264)</name>
    <dbReference type="NCBI Taxonomy" id="271848"/>
    <lineage>
        <taxon>Bacteria</taxon>
        <taxon>Pseudomonadati</taxon>
        <taxon>Pseudomonadota</taxon>
        <taxon>Betaproteobacteria</taxon>
        <taxon>Burkholderiales</taxon>
        <taxon>Burkholderiaceae</taxon>
        <taxon>Burkholderia</taxon>
        <taxon>pseudomallei group</taxon>
    </lineage>
</organism>
<evidence type="ECO:0000256" key="1">
    <source>
        <dbReference type="ARBA" id="ARBA00022475"/>
    </source>
</evidence>
<dbReference type="Proteomes" id="UP000001930">
    <property type="component" value="Chromosome I"/>
</dbReference>
<evidence type="ECO:0000313" key="10">
    <source>
        <dbReference type="Proteomes" id="UP000001930"/>
    </source>
</evidence>
<accession>Q2T2F6</accession>
<dbReference type="Pfam" id="PF04347">
    <property type="entry name" value="FliO"/>
    <property type="match status" value="1"/>
</dbReference>
<keyword evidence="10" id="KW-1185">Reference proteome</keyword>
<dbReference type="GO" id="GO:0009425">
    <property type="term" value="C:bacterial-type flagellum basal body"/>
    <property type="evidence" value="ECO:0007669"/>
    <property type="project" value="UniProtKB-SubCell"/>
</dbReference>
<evidence type="ECO:0000256" key="5">
    <source>
        <dbReference type="ARBA" id="ARBA00023143"/>
    </source>
</evidence>
<evidence type="ECO:0000256" key="4">
    <source>
        <dbReference type="ARBA" id="ARBA00023136"/>
    </source>
</evidence>
<reference evidence="9 10" key="1">
    <citation type="journal article" date="2005" name="BMC Genomics">
        <title>Bacterial genome adaptation to niches: divergence of the potential virulence genes in three Burkholderia species of different survival strategies.</title>
        <authorList>
            <person name="Kim H.S."/>
            <person name="Schell M.A."/>
            <person name="Yu Y."/>
            <person name="Ulrich R.L."/>
            <person name="Sarria S.H."/>
            <person name="Nierman W.C."/>
            <person name="DeShazer D."/>
        </authorList>
    </citation>
    <scope>NUCLEOTIDE SEQUENCE [LARGE SCALE GENOMIC DNA]</scope>
    <source>
        <strain evidence="10">ATCC 700388 / DSM 13276 / CCUG 48851 / CIP 106301 / E264</strain>
    </source>
</reference>
<feature type="compositionally biased region" description="Low complexity" evidence="8">
    <location>
        <begin position="179"/>
        <end position="193"/>
    </location>
</feature>
<evidence type="ECO:0000256" key="7">
    <source>
        <dbReference type="RuleBase" id="RU362064"/>
    </source>
</evidence>